<evidence type="ECO:0000256" key="2">
    <source>
        <dbReference type="ARBA" id="ARBA00022691"/>
    </source>
</evidence>
<reference evidence="3 4" key="1">
    <citation type="submission" date="2019-04" db="EMBL/GenBank/DDBJ databases">
        <title>Friends and foes A comparative genomics study of 23 Aspergillus species from section Flavi.</title>
        <authorList>
            <consortium name="DOE Joint Genome Institute"/>
            <person name="Kjaerbolling I."/>
            <person name="Vesth T."/>
            <person name="Frisvad J.C."/>
            <person name="Nybo J.L."/>
            <person name="Theobald S."/>
            <person name="Kildgaard S."/>
            <person name="Isbrandt T."/>
            <person name="Kuo A."/>
            <person name="Sato A."/>
            <person name="Lyhne E.K."/>
            <person name="Kogle M.E."/>
            <person name="Wiebenga A."/>
            <person name="Kun R.S."/>
            <person name="Lubbers R.J."/>
            <person name="Makela M.R."/>
            <person name="Barry K."/>
            <person name="Chovatia M."/>
            <person name="Clum A."/>
            <person name="Daum C."/>
            <person name="Haridas S."/>
            <person name="He G."/>
            <person name="LaButti K."/>
            <person name="Lipzen A."/>
            <person name="Mondo S."/>
            <person name="Riley R."/>
            <person name="Salamov A."/>
            <person name="Simmons B.A."/>
            <person name="Magnuson J.K."/>
            <person name="Henrissat B."/>
            <person name="Mortensen U.H."/>
            <person name="Larsen T.O."/>
            <person name="Devries R.P."/>
            <person name="Grigoriev I.V."/>
            <person name="Machida M."/>
            <person name="Baker S.E."/>
            <person name="Andersen M.R."/>
        </authorList>
    </citation>
    <scope>NUCLEOTIDE SEQUENCE [LARGE SCALE GENOMIC DNA]</scope>
    <source>
        <strain evidence="3 4">CBS 151.66</strain>
    </source>
</reference>
<gene>
    <name evidence="3" type="ORF">BDV29DRAFT_154219</name>
</gene>
<dbReference type="OrthoDB" id="2094832at2759"/>
<proteinExistence type="predicted"/>
<dbReference type="GO" id="GO:0016740">
    <property type="term" value="F:transferase activity"/>
    <property type="evidence" value="ECO:0007669"/>
    <property type="project" value="UniProtKB-KW"/>
</dbReference>
<dbReference type="PANTHER" id="PTHR35897">
    <property type="entry name" value="METHYLTRANSFERASE AUSD"/>
    <property type="match status" value="1"/>
</dbReference>
<dbReference type="AlphaFoldDB" id="A0A5N5X8D2"/>
<accession>A0A5N5X8D2</accession>
<name>A0A5N5X8D2_9EURO</name>
<protein>
    <submittedName>
        <fullName evidence="3">Uncharacterized protein</fullName>
    </submittedName>
</protein>
<keyword evidence="4" id="KW-1185">Reference proteome</keyword>
<evidence type="ECO:0000313" key="4">
    <source>
        <dbReference type="Proteomes" id="UP000326565"/>
    </source>
</evidence>
<evidence type="ECO:0000313" key="3">
    <source>
        <dbReference type="EMBL" id="KAB8076969.1"/>
    </source>
</evidence>
<dbReference type="EMBL" id="ML732174">
    <property type="protein sequence ID" value="KAB8076969.1"/>
    <property type="molecule type" value="Genomic_DNA"/>
</dbReference>
<dbReference type="InterPro" id="IPR051654">
    <property type="entry name" value="Meroterpenoid_MTases"/>
</dbReference>
<dbReference type="Proteomes" id="UP000326565">
    <property type="component" value="Unassembled WGS sequence"/>
</dbReference>
<evidence type="ECO:0000256" key="1">
    <source>
        <dbReference type="ARBA" id="ARBA00022679"/>
    </source>
</evidence>
<dbReference type="PANTHER" id="PTHR35897:SF1">
    <property type="entry name" value="METHYLTRANSFERASE AUSD"/>
    <property type="match status" value="1"/>
</dbReference>
<organism evidence="3 4">
    <name type="scientific">Aspergillus leporis</name>
    <dbReference type="NCBI Taxonomy" id="41062"/>
    <lineage>
        <taxon>Eukaryota</taxon>
        <taxon>Fungi</taxon>
        <taxon>Dikarya</taxon>
        <taxon>Ascomycota</taxon>
        <taxon>Pezizomycotina</taxon>
        <taxon>Eurotiomycetes</taxon>
        <taxon>Eurotiomycetidae</taxon>
        <taxon>Eurotiales</taxon>
        <taxon>Aspergillaceae</taxon>
        <taxon>Aspergillus</taxon>
        <taxon>Aspergillus subgen. Circumdati</taxon>
    </lineage>
</organism>
<sequence>MTHTCFEVFDSCPPENLYASDLHQEFSRIGHGLFLDHSTLNSQFLAADVFDGSSEIAQSLGGQIDLVNATFFFHKLGWDKQGTACKRIMAVLPPCAGSLLIGRHAGHITLLTLRARPGDGQRQTALSPQ</sequence>
<keyword evidence="1" id="KW-0808">Transferase</keyword>
<keyword evidence="2" id="KW-0949">S-adenosyl-L-methionine</keyword>